<dbReference type="SUPFAM" id="SSF56059">
    <property type="entry name" value="Glutathione synthetase ATP-binding domain-like"/>
    <property type="match status" value="1"/>
</dbReference>
<dbReference type="PANTHER" id="PTHR43615:SF1">
    <property type="entry name" value="PPDK_N DOMAIN-CONTAINING PROTEIN"/>
    <property type="match status" value="1"/>
</dbReference>
<dbReference type="Pfam" id="PF00391">
    <property type="entry name" value="PEP-utilizers"/>
    <property type="match status" value="1"/>
</dbReference>
<gene>
    <name evidence="3" type="ORF">QE109_10575</name>
</gene>
<dbReference type="InterPro" id="IPR002192">
    <property type="entry name" value="PPDK_AMP/ATP-bd"/>
</dbReference>
<dbReference type="InterPro" id="IPR051549">
    <property type="entry name" value="PEP_Utilizing_Enz"/>
</dbReference>
<organism evidence="3 4">
    <name type="scientific">Fusibacter bizertensis</name>
    <dbReference type="NCBI Taxonomy" id="1488331"/>
    <lineage>
        <taxon>Bacteria</taxon>
        <taxon>Bacillati</taxon>
        <taxon>Bacillota</taxon>
        <taxon>Clostridia</taxon>
        <taxon>Eubacteriales</taxon>
        <taxon>Eubacteriales Family XII. Incertae Sedis</taxon>
        <taxon>Fusibacter</taxon>
    </lineage>
</organism>
<protein>
    <submittedName>
        <fullName evidence="3">PEP/pyruvate-binding domain-containing protein</fullName>
    </submittedName>
</protein>
<dbReference type="Gene3D" id="3.50.30.10">
    <property type="entry name" value="Phosphohistidine domain"/>
    <property type="match status" value="1"/>
</dbReference>
<comment type="caution">
    <text evidence="3">The sequence shown here is derived from an EMBL/GenBank/DDBJ whole genome shotgun (WGS) entry which is preliminary data.</text>
</comment>
<sequence length="782" mass="89932">MQKYSFKTKAETLFDLSSLVKLSNILPLKTINYHDFKIDTNFYIKEIQDFFEEDLLIVRSSCSNEDTNEQSSAGMFESVLNVDKLNSEMLIKAIEAVFASYNTKEEQVVLIQPMLSGIAKSGVGFTCDIDTIAPYYVINFDETDKSDTITNGSSRDSKTFICFKNSTIKIQDPNMNSLINCIKEIELILGHKYLDIEFGIDIHDNIYIFQVRPIVVSRKENFSNLPLDVSLNKIFKKVEKLMSKHPNLLGDRTVFGVMPDWNPAEIIGLRPKQLSISLYKELIMDNIWAYQRDNYGYRNLRSHPLMVTFLGVPFIDVRVTFNSFIPKNLNEITSEKLANYYIEKLISKPIYHDKVEFEIVYSCYFANLNERLLELLDYGFDNSELIEIESCLLELTNNIIDPVEGLYKKDIEKCKLLEKKYDDITNSNLSIVDKIYWLVEDCKRYGTLPFAGVARAGFIAVQFLKSFVDSGIITDLEYNTFMNSLNTISKEMNEDLLALSQGSLSKEVFLDRYGHIRPGSYDIMSYCYDEKFDSYFSKDHIFERPSSEFTFTIEQEKKINDLLIKGGVKVNAKDLTTFIIEAIEGREYTKFVFSKSLSMCLKLVEEFGGKYGISREDLAFVDIHRILELYASLDHRDVYDILMDDIVKNKRMYHYTKAVKFPSLIISPEDIYQFYLLDEEPNFITQKSVTALKVDEKDIQVGNIEGLIVMIESADPGYDFLFSRNIGGLITKFGGANSHMAIRCAELGIPAVIGSGEKNYIEWKKANRIEVNCLNKQVKCFN</sequence>
<feature type="domain" description="PEP-utilising enzyme mobile" evidence="1">
    <location>
        <begin position="705"/>
        <end position="760"/>
    </location>
</feature>
<proteinExistence type="predicted"/>
<dbReference type="Gene3D" id="3.30.1490.20">
    <property type="entry name" value="ATP-grasp fold, A domain"/>
    <property type="match status" value="1"/>
</dbReference>
<evidence type="ECO:0000313" key="4">
    <source>
        <dbReference type="Proteomes" id="UP001158045"/>
    </source>
</evidence>
<evidence type="ECO:0000259" key="2">
    <source>
        <dbReference type="Pfam" id="PF01326"/>
    </source>
</evidence>
<dbReference type="InterPro" id="IPR013815">
    <property type="entry name" value="ATP_grasp_subdomain_1"/>
</dbReference>
<dbReference type="InterPro" id="IPR008279">
    <property type="entry name" value="PEP-util_enz_mobile_dom"/>
</dbReference>
<accession>A0ABT6NDT7</accession>
<dbReference type="InterPro" id="IPR036637">
    <property type="entry name" value="Phosphohistidine_dom_sf"/>
</dbReference>
<evidence type="ECO:0000313" key="3">
    <source>
        <dbReference type="EMBL" id="MDH8678594.1"/>
    </source>
</evidence>
<dbReference type="EMBL" id="JARYZI010000006">
    <property type="protein sequence ID" value="MDH8678594.1"/>
    <property type="molecule type" value="Genomic_DNA"/>
</dbReference>
<reference evidence="3 4" key="1">
    <citation type="submission" date="2023-04" db="EMBL/GenBank/DDBJ databases">
        <title>Fusibacter bizertensis strain WBS, isolated from littoral bottom sediments of the Arctic seas - biochemical and genomic analysis.</title>
        <authorList>
            <person name="Brioukhanov A.L."/>
        </authorList>
    </citation>
    <scope>NUCLEOTIDE SEQUENCE [LARGE SCALE GENOMIC DNA]</scope>
    <source>
        <strain evidence="3 4">WBS</strain>
    </source>
</reference>
<dbReference type="SUPFAM" id="SSF52009">
    <property type="entry name" value="Phosphohistidine domain"/>
    <property type="match status" value="1"/>
</dbReference>
<dbReference type="Pfam" id="PF01326">
    <property type="entry name" value="PPDK_N"/>
    <property type="match status" value="1"/>
</dbReference>
<feature type="domain" description="Pyruvate phosphate dikinase AMP/ATP-binding" evidence="2">
    <location>
        <begin position="46"/>
        <end position="104"/>
    </location>
</feature>
<evidence type="ECO:0000259" key="1">
    <source>
        <dbReference type="Pfam" id="PF00391"/>
    </source>
</evidence>
<dbReference type="NCBIfam" id="NF004508">
    <property type="entry name" value="PRK05849.1"/>
    <property type="match status" value="1"/>
</dbReference>
<keyword evidence="4" id="KW-1185">Reference proteome</keyword>
<dbReference type="PANTHER" id="PTHR43615">
    <property type="entry name" value="PHOSPHOENOLPYRUVATE SYNTHASE-RELATED"/>
    <property type="match status" value="1"/>
</dbReference>
<dbReference type="Proteomes" id="UP001158045">
    <property type="component" value="Unassembled WGS sequence"/>
</dbReference>
<name>A0ABT6NDT7_9FIRM</name>
<dbReference type="RefSeq" id="WP_281094445.1">
    <property type="nucleotide sequence ID" value="NZ_JARYZI010000006.1"/>
</dbReference>